<dbReference type="AlphaFoldDB" id="A0A1F5LEU1"/>
<dbReference type="STRING" id="1835702.A0A1F5LEU1"/>
<dbReference type="EMBL" id="LXJU01000013">
    <property type="protein sequence ID" value="OGE51461.1"/>
    <property type="molecule type" value="Genomic_DNA"/>
</dbReference>
<dbReference type="InterPro" id="IPR011990">
    <property type="entry name" value="TPR-like_helical_dom_sf"/>
</dbReference>
<keyword evidence="3" id="KW-1185">Reference proteome</keyword>
<sequence>MYIIRIVFWDRLVSLETAYMWDVVRDPVTRSTKFPESDSKISVQQPPPTFLLNSNLMTRPSPSPVQWRQICHTFNPKVHGVRNPRLSSCAAPAVNNVTAPATTKRPFHTTQSRSIVGGRKTPHLHSPRHEREAKRQLRSKQNLPLDRDGFSAFLIAGGGVKETKEFQAKVKETYEAASGMLPSGVGLTTFKSVGEQLIKAAYSGSPTAAAIQSISIDVDAVYRIGHIVAGRNYALREWIQSACAKAKSRRALVFLVSRYMRLDGIDIHRDNEWIMQVQELALKEDFPPAIMVWAELLTWRGKNKEASKILEEKILPFITSTRVIPKPWTDITLDGTVSSPWRLYALANADDPEKVKEAMTRAALDFGEPVALTEMAISALANRRDRDEFQLAYLNNKNAWEEFDKYEQYMGMAATAGHDKACFYLANWYYRISRGDIPSPEKRELQMESRESRRNDLKNPWKKYNPLYRIPLFLSRWNKPIELSEYRTLTMDWHELAMSKGNRASALILALLLREDGLMDESRKLYDQAAAYGLPAVLPKKGLLELEDNWNDPEYTPPMDKIVEKLMPIF</sequence>
<reference evidence="2 3" key="1">
    <citation type="journal article" date="2016" name="Sci. Rep.">
        <title>Penicillium arizonense, a new, genome sequenced fungal species, reveals a high chemical diversity in secreted metabolites.</title>
        <authorList>
            <person name="Grijseels S."/>
            <person name="Nielsen J.C."/>
            <person name="Randelovic M."/>
            <person name="Nielsen J."/>
            <person name="Nielsen K.F."/>
            <person name="Workman M."/>
            <person name="Frisvad J.C."/>
        </authorList>
    </citation>
    <scope>NUCLEOTIDE SEQUENCE [LARGE SCALE GENOMIC DNA]</scope>
    <source>
        <strain evidence="2 3">CBS 141311</strain>
    </source>
</reference>
<evidence type="ECO:0000256" key="1">
    <source>
        <dbReference type="SAM" id="MobiDB-lite"/>
    </source>
</evidence>
<organism evidence="2 3">
    <name type="scientific">Penicillium arizonense</name>
    <dbReference type="NCBI Taxonomy" id="1835702"/>
    <lineage>
        <taxon>Eukaryota</taxon>
        <taxon>Fungi</taxon>
        <taxon>Dikarya</taxon>
        <taxon>Ascomycota</taxon>
        <taxon>Pezizomycotina</taxon>
        <taxon>Eurotiomycetes</taxon>
        <taxon>Eurotiomycetidae</taxon>
        <taxon>Eurotiales</taxon>
        <taxon>Aspergillaceae</taxon>
        <taxon>Penicillium</taxon>
    </lineage>
</organism>
<dbReference type="GeneID" id="34577873"/>
<feature type="region of interest" description="Disordered" evidence="1">
    <location>
        <begin position="109"/>
        <end position="141"/>
    </location>
</feature>
<gene>
    <name evidence="2" type="ORF">PENARI_c013G02006</name>
</gene>
<name>A0A1F5LEU1_PENAI</name>
<accession>A0A1F5LEU1</accession>
<evidence type="ECO:0000313" key="2">
    <source>
        <dbReference type="EMBL" id="OGE51461.1"/>
    </source>
</evidence>
<evidence type="ECO:0000313" key="3">
    <source>
        <dbReference type="Proteomes" id="UP000177622"/>
    </source>
</evidence>
<dbReference type="Gene3D" id="1.25.40.10">
    <property type="entry name" value="Tetratricopeptide repeat domain"/>
    <property type="match status" value="1"/>
</dbReference>
<dbReference type="Proteomes" id="UP000177622">
    <property type="component" value="Unassembled WGS sequence"/>
</dbReference>
<dbReference type="RefSeq" id="XP_022486906.1">
    <property type="nucleotide sequence ID" value="XM_022633139.1"/>
</dbReference>
<proteinExistence type="predicted"/>
<protein>
    <submittedName>
        <fullName evidence="2">Uncharacterized protein</fullName>
    </submittedName>
</protein>
<comment type="caution">
    <text evidence="2">The sequence shown here is derived from an EMBL/GenBank/DDBJ whole genome shotgun (WGS) entry which is preliminary data.</text>
</comment>
<dbReference type="OrthoDB" id="250175at2759"/>